<evidence type="ECO:0000256" key="9">
    <source>
        <dbReference type="ARBA" id="ARBA00022805"/>
    </source>
</evidence>
<dbReference type="PROSITE" id="PS51720">
    <property type="entry name" value="G_AIG1"/>
    <property type="match status" value="1"/>
</dbReference>
<feature type="compositionally biased region" description="Basic and acidic residues" evidence="18">
    <location>
        <begin position="164"/>
        <end position="193"/>
    </location>
</feature>
<accession>A0A8T2YZY3</accession>
<evidence type="ECO:0000256" key="15">
    <source>
        <dbReference type="ARBA" id="ARBA00023766"/>
    </source>
</evidence>
<feature type="region of interest" description="Disordered" evidence="18">
    <location>
        <begin position="126"/>
        <end position="146"/>
    </location>
</feature>
<feature type="region of interest" description="Disordered" evidence="18">
    <location>
        <begin position="712"/>
        <end position="737"/>
    </location>
</feature>
<dbReference type="NCBIfam" id="TIGR00993">
    <property type="entry name" value="3a0901s04IAP86"/>
    <property type="match status" value="1"/>
</dbReference>
<keyword evidence="14" id="KW-0472">Membrane</keyword>
<feature type="compositionally biased region" description="Basic and acidic residues" evidence="18">
    <location>
        <begin position="648"/>
        <end position="660"/>
    </location>
</feature>
<feature type="compositionally biased region" description="Basic and acidic residues" evidence="18">
    <location>
        <begin position="490"/>
        <end position="509"/>
    </location>
</feature>
<dbReference type="FunFam" id="3.40.50.300:FF:000413">
    <property type="entry name" value="Translocase of chloroplast 120, chloroplastic"/>
    <property type="match status" value="1"/>
</dbReference>
<organism evidence="20 21">
    <name type="scientific">Populus deltoides</name>
    <name type="common">Eastern poplar</name>
    <name type="synonym">Eastern cottonwood</name>
    <dbReference type="NCBI Taxonomy" id="3696"/>
    <lineage>
        <taxon>Eukaryota</taxon>
        <taxon>Viridiplantae</taxon>
        <taxon>Streptophyta</taxon>
        <taxon>Embryophyta</taxon>
        <taxon>Tracheophyta</taxon>
        <taxon>Spermatophyta</taxon>
        <taxon>Magnoliopsida</taxon>
        <taxon>eudicotyledons</taxon>
        <taxon>Gunneridae</taxon>
        <taxon>Pentapetalae</taxon>
        <taxon>rosids</taxon>
        <taxon>fabids</taxon>
        <taxon>Malpighiales</taxon>
        <taxon>Salicaceae</taxon>
        <taxon>Saliceae</taxon>
        <taxon>Populus</taxon>
    </lineage>
</organism>
<feature type="compositionally biased region" description="Basic and acidic residues" evidence="18">
    <location>
        <begin position="616"/>
        <end position="627"/>
    </location>
</feature>
<keyword evidence="7" id="KW-0547">Nucleotide-binding</keyword>
<feature type="region of interest" description="Disordered" evidence="18">
    <location>
        <begin position="591"/>
        <end position="660"/>
    </location>
</feature>
<keyword evidence="13" id="KW-0342">GTP-binding</keyword>
<evidence type="ECO:0000256" key="2">
    <source>
        <dbReference type="ARBA" id="ARBA00022448"/>
    </source>
</evidence>
<keyword evidence="5" id="KW-0812">Transmembrane</keyword>
<keyword evidence="6" id="KW-0479">Metal-binding</keyword>
<evidence type="ECO:0000256" key="17">
    <source>
        <dbReference type="ARBA" id="ARBA00045184"/>
    </source>
</evidence>
<evidence type="ECO:0000256" key="7">
    <source>
        <dbReference type="ARBA" id="ARBA00022741"/>
    </source>
</evidence>
<comment type="cofactor">
    <cofactor evidence="1">
        <name>Mg(2+)</name>
        <dbReference type="ChEBI" id="CHEBI:18420"/>
    </cofactor>
</comment>
<dbReference type="InterPro" id="IPR005690">
    <property type="entry name" value="Toc86_159"/>
</dbReference>
<dbReference type="GO" id="GO:0009707">
    <property type="term" value="C:chloroplast outer membrane"/>
    <property type="evidence" value="ECO:0007669"/>
    <property type="project" value="UniProtKB-SubCell"/>
</dbReference>
<dbReference type="Gene3D" id="3.40.50.300">
    <property type="entry name" value="P-loop containing nucleotide triphosphate hydrolases"/>
    <property type="match status" value="1"/>
</dbReference>
<feature type="region of interest" description="Disordered" evidence="18">
    <location>
        <begin position="479"/>
        <end position="509"/>
    </location>
</feature>
<dbReference type="GO" id="GO:0046872">
    <property type="term" value="F:metal ion binding"/>
    <property type="evidence" value="ECO:0007669"/>
    <property type="project" value="UniProtKB-KW"/>
</dbReference>
<keyword evidence="3" id="KW-0150">Chloroplast</keyword>
<feature type="region of interest" description="Disordered" evidence="18">
    <location>
        <begin position="1065"/>
        <end position="1095"/>
    </location>
</feature>
<dbReference type="InterPro" id="IPR045058">
    <property type="entry name" value="GIMA/IAN/Toc"/>
</dbReference>
<feature type="compositionally biased region" description="Polar residues" evidence="18">
    <location>
        <begin position="712"/>
        <end position="730"/>
    </location>
</feature>
<feature type="domain" description="AIG1-type G" evidence="19">
    <location>
        <begin position="808"/>
        <end position="1037"/>
    </location>
</feature>
<dbReference type="SUPFAM" id="SSF52540">
    <property type="entry name" value="P-loop containing nucleoside triphosphate hydrolases"/>
    <property type="match status" value="1"/>
</dbReference>
<protein>
    <recommendedName>
        <fullName evidence="19">AIG1-type G domain-containing protein</fullName>
    </recommendedName>
</protein>
<reference evidence="20" key="1">
    <citation type="journal article" date="2021" name="J. Hered.">
        <title>Genome Assembly of Salicaceae Populus deltoides (Eastern Cottonwood) I-69 Based on Nanopore Sequencing and Hi-C Technologies.</title>
        <authorList>
            <person name="Bai S."/>
            <person name="Wu H."/>
            <person name="Zhang J."/>
            <person name="Pan Z."/>
            <person name="Zhao W."/>
            <person name="Li Z."/>
            <person name="Tong C."/>
        </authorList>
    </citation>
    <scope>NUCLEOTIDE SEQUENCE</scope>
    <source>
        <tissue evidence="20">Leaf</tissue>
    </source>
</reference>
<evidence type="ECO:0000256" key="8">
    <source>
        <dbReference type="ARBA" id="ARBA00022801"/>
    </source>
</evidence>
<evidence type="ECO:0000256" key="1">
    <source>
        <dbReference type="ARBA" id="ARBA00001946"/>
    </source>
</evidence>
<comment type="similarity">
    <text evidence="16">Belongs to the TRAFAC class TrmE-Era-EngA-EngB-Septin-like GTPase superfamily. AIG1/Toc34/Toc159-like paraseptin GTPase family. TOC159 subfamily.</text>
</comment>
<gene>
    <name evidence="20" type="ORF">H0E87_008211</name>
</gene>
<comment type="subcellular location">
    <subcellularLocation>
        <location evidence="15">Plastid</location>
        <location evidence="15">Chloroplast outer membrane</location>
        <topology evidence="15">Single-pass membrane protein</topology>
    </subcellularLocation>
</comment>
<dbReference type="CDD" id="cd01853">
    <property type="entry name" value="Toc34_like"/>
    <property type="match status" value="1"/>
</dbReference>
<dbReference type="InterPro" id="IPR027417">
    <property type="entry name" value="P-loop_NTPase"/>
</dbReference>
<dbReference type="GO" id="GO:0045036">
    <property type="term" value="P:protein targeting to chloroplast"/>
    <property type="evidence" value="ECO:0007669"/>
    <property type="project" value="InterPro"/>
</dbReference>
<evidence type="ECO:0000256" key="16">
    <source>
        <dbReference type="ARBA" id="ARBA00023775"/>
    </source>
</evidence>
<keyword evidence="12" id="KW-1133">Transmembrane helix</keyword>
<feature type="compositionally biased region" description="Basic and acidic residues" evidence="18">
    <location>
        <begin position="126"/>
        <end position="136"/>
    </location>
</feature>
<feature type="compositionally biased region" description="Polar residues" evidence="18">
    <location>
        <begin position="628"/>
        <end position="647"/>
    </location>
</feature>
<keyword evidence="8" id="KW-0378">Hydrolase</keyword>
<dbReference type="PANTHER" id="PTHR10903:SF135">
    <property type="entry name" value="TRANSLOCASE OF CHLOROPLAST 120, CHLOROPLASTIC-RELATED"/>
    <property type="match status" value="1"/>
</dbReference>
<evidence type="ECO:0000256" key="5">
    <source>
        <dbReference type="ARBA" id="ARBA00022692"/>
    </source>
</evidence>
<evidence type="ECO:0000256" key="10">
    <source>
        <dbReference type="ARBA" id="ARBA00022842"/>
    </source>
</evidence>
<feature type="compositionally biased region" description="Acidic residues" evidence="18">
    <location>
        <begin position="1067"/>
        <end position="1092"/>
    </location>
</feature>
<comment type="function">
    <text evidence="17">GTPase involved in protein precursor import into chloroplasts. Seems to recognize chloroplast-destined precursor proteins and regulate their presentation to the translocation channel through GTP hydrolysis. Probably specialized in the import of nuclear encoded non-photosynthetic preproteins from the cytoplasm to the chloroplast.</text>
</comment>
<keyword evidence="2" id="KW-0813">Transport</keyword>
<evidence type="ECO:0000256" key="12">
    <source>
        <dbReference type="ARBA" id="ARBA00022989"/>
    </source>
</evidence>
<keyword evidence="11" id="KW-0653">Protein transport</keyword>
<dbReference type="InterPro" id="IPR006703">
    <property type="entry name" value="G_AIG1"/>
</dbReference>
<feature type="region of interest" description="Disordered" evidence="18">
    <location>
        <begin position="164"/>
        <end position="450"/>
    </location>
</feature>
<keyword evidence="10" id="KW-0460">Magnesium</keyword>
<dbReference type="GO" id="GO:0003924">
    <property type="term" value="F:GTPase activity"/>
    <property type="evidence" value="ECO:0007669"/>
    <property type="project" value="InterPro"/>
</dbReference>
<feature type="compositionally biased region" description="Basic and acidic residues" evidence="18">
    <location>
        <begin position="439"/>
        <end position="449"/>
    </location>
</feature>
<dbReference type="GO" id="GO:0005525">
    <property type="term" value="F:GTP binding"/>
    <property type="evidence" value="ECO:0007669"/>
    <property type="project" value="UniProtKB-KW"/>
</dbReference>
<comment type="caution">
    <text evidence="20">The sequence shown here is derived from an EMBL/GenBank/DDBJ whole genome shotgun (WGS) entry which is preliminary data.</text>
</comment>
<dbReference type="Pfam" id="PF11886">
    <property type="entry name" value="TOC159_MAD"/>
    <property type="match status" value="1"/>
</dbReference>
<evidence type="ECO:0000256" key="11">
    <source>
        <dbReference type="ARBA" id="ARBA00022927"/>
    </source>
</evidence>
<keyword evidence="9" id="KW-1002">Plastid outer membrane</keyword>
<dbReference type="EMBL" id="JACEGQ020000004">
    <property type="protein sequence ID" value="KAH8510571.1"/>
    <property type="molecule type" value="Genomic_DNA"/>
</dbReference>
<evidence type="ECO:0000256" key="3">
    <source>
        <dbReference type="ARBA" id="ARBA00022528"/>
    </source>
</evidence>
<dbReference type="Proteomes" id="UP000807159">
    <property type="component" value="Chromosome 4"/>
</dbReference>
<dbReference type="PANTHER" id="PTHR10903">
    <property type="entry name" value="GTPASE, IMAP FAMILY MEMBER-RELATED"/>
    <property type="match status" value="1"/>
</dbReference>
<evidence type="ECO:0000256" key="13">
    <source>
        <dbReference type="ARBA" id="ARBA00023134"/>
    </source>
</evidence>
<feature type="region of interest" description="Disordered" evidence="18">
    <location>
        <begin position="675"/>
        <end position="696"/>
    </location>
</feature>
<dbReference type="GO" id="GO:0015031">
    <property type="term" value="P:protein transport"/>
    <property type="evidence" value="ECO:0007669"/>
    <property type="project" value="UniProtKB-KW"/>
</dbReference>
<evidence type="ECO:0000256" key="4">
    <source>
        <dbReference type="ARBA" id="ARBA00022640"/>
    </source>
</evidence>
<name>A0A8T2YZY3_POPDE</name>
<feature type="compositionally biased region" description="Basic and acidic residues" evidence="18">
    <location>
        <begin position="226"/>
        <end position="242"/>
    </location>
</feature>
<sequence length="1441" mass="156706">MENGVERVVVEEKSNVGNEGFGVKVEEERVVVGSDESKDLEDEVFEEAIESHEHLQEEEEGMKVESVGFVDSIGESSPAFDDENSNLGNETEKFKEVIFVPAESGNPEELGGVVGEEKVEDLVGGDSVDKIDEGGTAKEAGSNELSGGEVAEIIDNGGTEVLKAEGEGEVDSKRETELSEEILPKDDEKKVKEEDELDIEYQATSENSVKISEDKGEGTGQNLIKMDSEHLDDKSGSLKDDGEAAEEVGNDDLNGGEKVSEIAVNGETRALRSEDEANFNRGIESSNELKSDGESAQEAGNNEMSGGEKVSEIAGNGETRALRSEDEANFNSGIDSSNELKSDGESAQEAGNNEMSGGEKVSEIAGNGETRALRSEDEANFNSGIDSSNELKSDGESSQEAENNEMSGGEESSQEAENNEMSGGEEVSEIAGNGGTEALKGEDESHFNQEIELNMEILPEDGKREELKEDKLGAEYQEASDLFNGSGDLQDDKSEGLDENLERKDIKHEVEKNGNFESAIVGLDSGNEVNKSEQFRDISAGVNIENQDGSNGNLKDVSAVIDSDQNGKTSELKAASAIPLTVEEEKLAPEVFASSSSENSVMERNEEIQAHASALRSEDNKGSELQHADNNINRASKNTTVTESPQKTAEKGQEDKKNAPANIERKIQHLPKIASSSAKSLSAAPSPSRPAGLGRAAPLLEPAPRATPQLRANGTVSHTQSQQIEDPTNGESEEFDETREKLQMIRVKFLRLAHRLGQTPHNVVVAQVLYRLGLAEQLRGRNGGRVAGFDRASAMAEHLEAAGQEPLDFSCTIMVLGKTGVGKSATINSIFDEVKFGTDAFQLGTKKVQDVVGTVQGIKVRVIDTPGLLPSWSDQRQNEKILHSVKCFIKKTPPDIVLYLDRLDMQSRDFGDMPLLRTITDIFGPSIWFNAIVVLTHAASAPPDGPNGTASSYDMFVTQRSHAVQQAIRLAAGDMRLMNPVSLVENHSACRTNRAGQRVLPNGQVWKPHLLLLSFASKILAEANALLKLQDSTPAKPFATRARAPPLPFLLSSLLQSRPQVKLPEEQYGDEDGLDDDLDESSDSEDESEYDELPPFKSLTRAQIAKLTKVQKKAYFDELEYREKLFMKKQLKEEKRRRKLMEKMAAAAKDLPSEYAENAEEEGGAASVPVPMPDLALPASFDSDNPTHRYRYLDTSNQWLVRPVLETHGWDHDVGYEGINVERLFVVKDKIPISFSGQVTKDKKDANVQMELASSLKYGEGKATSLGFDMQTVGKDLAYTLRSETRFSNFRKNKATAGLSVTLLGDVLSAGVKVEDKLIAGKRFQMVMSGGAMAGRGDVAYGGSLEVQLRDKDYPLGRSLSTLGLSVMDWHGDLAIGCNVQSQIPIGRSTNLIGRANLNNRGAGQISIRVNSSEQLQLALISLFPLLKKLIDYSQQMQYGQ</sequence>
<dbReference type="InterPro" id="IPR024283">
    <property type="entry name" value="TOC159_MAD"/>
</dbReference>
<evidence type="ECO:0000313" key="20">
    <source>
        <dbReference type="EMBL" id="KAH8510571.1"/>
    </source>
</evidence>
<keyword evidence="4" id="KW-0934">Plastid</keyword>
<evidence type="ECO:0000256" key="6">
    <source>
        <dbReference type="ARBA" id="ARBA00022723"/>
    </source>
</evidence>
<evidence type="ECO:0000313" key="21">
    <source>
        <dbReference type="Proteomes" id="UP000807159"/>
    </source>
</evidence>
<evidence type="ECO:0000259" key="19">
    <source>
        <dbReference type="PROSITE" id="PS51720"/>
    </source>
</evidence>
<keyword evidence="21" id="KW-1185">Reference proteome</keyword>
<evidence type="ECO:0000256" key="14">
    <source>
        <dbReference type="ARBA" id="ARBA00023136"/>
    </source>
</evidence>
<dbReference type="Pfam" id="PF04548">
    <property type="entry name" value="AIG1"/>
    <property type="match status" value="1"/>
</dbReference>
<evidence type="ECO:0000256" key="18">
    <source>
        <dbReference type="SAM" id="MobiDB-lite"/>
    </source>
</evidence>
<proteinExistence type="inferred from homology"/>